<proteinExistence type="predicted"/>
<evidence type="ECO:0000256" key="1">
    <source>
        <dbReference type="SAM" id="MobiDB-lite"/>
    </source>
</evidence>
<dbReference type="GO" id="GO:0003677">
    <property type="term" value="F:DNA binding"/>
    <property type="evidence" value="ECO:0007669"/>
    <property type="project" value="UniProtKB-KW"/>
</dbReference>
<dbReference type="InterPro" id="IPR007409">
    <property type="entry name" value="Restrct_endonuc_type1_HsdR_N"/>
</dbReference>
<keyword evidence="4" id="KW-1185">Reference proteome</keyword>
<evidence type="ECO:0000313" key="3">
    <source>
        <dbReference type="EMBL" id="GEB85827.1"/>
    </source>
</evidence>
<evidence type="ECO:0000259" key="2">
    <source>
        <dbReference type="Pfam" id="PF04313"/>
    </source>
</evidence>
<accession>A0A4Y3TXH4</accession>
<reference evidence="3 4" key="1">
    <citation type="submission" date="2019-06" db="EMBL/GenBank/DDBJ databases">
        <title>Whole genome shotgun sequence of Acetobacter peroxydans NBRC 13755.</title>
        <authorList>
            <person name="Hosoyama A."/>
            <person name="Uohara A."/>
            <person name="Ohji S."/>
            <person name="Ichikawa N."/>
        </authorList>
    </citation>
    <scope>NUCLEOTIDE SEQUENCE [LARGE SCALE GENOMIC DNA]</scope>
    <source>
        <strain evidence="3 4">NBRC 13755</strain>
    </source>
</reference>
<organism evidence="3 4">
    <name type="scientific">Acetobacter peroxydans</name>
    <dbReference type="NCBI Taxonomy" id="104098"/>
    <lineage>
        <taxon>Bacteria</taxon>
        <taxon>Pseudomonadati</taxon>
        <taxon>Pseudomonadota</taxon>
        <taxon>Alphaproteobacteria</taxon>
        <taxon>Acetobacterales</taxon>
        <taxon>Acetobacteraceae</taxon>
        <taxon>Acetobacter</taxon>
    </lineage>
</organism>
<dbReference type="AlphaFoldDB" id="A0A4Y3TXH4"/>
<feature type="domain" description="Restriction endonuclease type I HsdR N-terminal" evidence="2">
    <location>
        <begin position="59"/>
        <end position="128"/>
    </location>
</feature>
<protein>
    <recommendedName>
        <fullName evidence="2">Restriction endonuclease type I HsdR N-terminal domain-containing protein</fullName>
    </recommendedName>
</protein>
<dbReference type="Pfam" id="PF04313">
    <property type="entry name" value="HSDR_N"/>
    <property type="match status" value="1"/>
</dbReference>
<feature type="region of interest" description="Disordered" evidence="1">
    <location>
        <begin position="245"/>
        <end position="268"/>
    </location>
</feature>
<gene>
    <name evidence="3" type="ORF">APE01nite_16240</name>
</gene>
<dbReference type="RefSeq" id="WP_141376379.1">
    <property type="nucleotide sequence ID" value="NZ_BAPL01000025.1"/>
</dbReference>
<dbReference type="Proteomes" id="UP000317730">
    <property type="component" value="Unassembled WGS sequence"/>
</dbReference>
<dbReference type="GO" id="GO:0005524">
    <property type="term" value="F:ATP binding"/>
    <property type="evidence" value="ECO:0007669"/>
    <property type="project" value="UniProtKB-KW"/>
</dbReference>
<comment type="caution">
    <text evidence="3">The sequence shown here is derived from an EMBL/GenBank/DDBJ whole genome shotgun (WGS) entry which is preliminary data.</text>
</comment>
<dbReference type="GO" id="GO:0009307">
    <property type="term" value="P:DNA restriction-modification system"/>
    <property type="evidence" value="ECO:0007669"/>
    <property type="project" value="UniProtKB-KW"/>
</dbReference>
<dbReference type="EMBL" id="BJMV01000007">
    <property type="protein sequence ID" value="GEB85827.1"/>
    <property type="molecule type" value="Genomic_DNA"/>
</dbReference>
<dbReference type="OrthoDB" id="9148007at2"/>
<evidence type="ECO:0000313" key="4">
    <source>
        <dbReference type="Proteomes" id="UP000317730"/>
    </source>
</evidence>
<name>A0A4Y3TXH4_9PROT</name>
<sequence>MSDDFRQKFKAFSDRMISVAPRCTNEEATKLFLVLPLVNFLGYDTMNPDEVCPEHNADFSDKYKNRVDFAILKNREPVIAIECKALGATLKDDRGQLRSYFNAAPTVKMGVITDGMVYEFYADSDEPNMMDSTAFLSFDLHDVAKGKIEDSVVDGLRSLQKSNFDPENIGAEAKRKLIFQSLVQQIEELSQAPSDAFVRLLLQNIGLSHVRAKAMVDYIDLTKSAFGEFVNLRILQRLDLSQKDKDQDKQVQTTESTKTDDDENKEPDIVPSETELAVFEYIKKRLAFLSRTDDLFNAIDLIEYRDYKGKFVVFFGKERVGRLFDLYESKDVKYKFDFGPDFGGEILTNSLTDIDSSLLNVFTARVGEIPVKGRKKPAVKEGEPA</sequence>
<dbReference type="GO" id="GO:0009035">
    <property type="term" value="F:type I site-specific deoxyribonuclease activity"/>
    <property type="evidence" value="ECO:0007669"/>
    <property type="project" value="UniProtKB-EC"/>
</dbReference>